<name>A0A0B8N1W9_TALPI</name>
<dbReference type="AlphaFoldDB" id="A0A0B8N1W9"/>
<dbReference type="EMBL" id="DF933843">
    <property type="protein sequence ID" value="GAM43151.1"/>
    <property type="molecule type" value="Genomic_DNA"/>
</dbReference>
<gene>
    <name evidence="1" type="ORF">TCE0_047f17726</name>
</gene>
<reference evidence="2" key="1">
    <citation type="journal article" date="2015" name="Genome Announc.">
        <title>Draft genome sequence of Talaromyces cellulolyticus strain Y-94, a source of lignocellulosic biomass-degrading enzymes.</title>
        <authorList>
            <person name="Fujii T."/>
            <person name="Koike H."/>
            <person name="Sawayama S."/>
            <person name="Yano S."/>
            <person name="Inoue H."/>
        </authorList>
    </citation>
    <scope>NUCLEOTIDE SEQUENCE [LARGE SCALE GENOMIC DNA]</scope>
    <source>
        <strain evidence="2">Y-94</strain>
    </source>
</reference>
<evidence type="ECO:0000313" key="1">
    <source>
        <dbReference type="EMBL" id="GAM43151.1"/>
    </source>
</evidence>
<keyword evidence="2" id="KW-1185">Reference proteome</keyword>
<sequence length="318" mass="36247">MLIQRGYLAPPIELIAILEELFPHSFYVDGKVPISHFPEALVARRTEARSSVDIHGHLNVKGNRLFTYQSTLNSYRHANWDPMRIPDSDVPLTSYLGAIRISQTAQLVDEETGETRFTDTNLVKRVRAQGMDDTTLLSISSKIQRQRQARVRLSEAVQLCLPEIYPTITLAQPTKTTNKCSSTKGEDADLSGGELLKLLRWDVFSDVCGEPPRSGMNYIWIMARRMMVFTQIANDLRREHHPIHVRAYETEEGFQTNKRIGLATLALMEEDEDCLRTMAKAFEDHRFGFKQNTSYWNATEPRSLEVGPDGILFVPRHA</sequence>
<evidence type="ECO:0000313" key="2">
    <source>
        <dbReference type="Proteomes" id="UP000053095"/>
    </source>
</evidence>
<protein>
    <submittedName>
        <fullName evidence="1">Uncharacterized protein</fullName>
    </submittedName>
</protein>
<dbReference type="Proteomes" id="UP000053095">
    <property type="component" value="Unassembled WGS sequence"/>
</dbReference>
<accession>A0A0B8N1W9</accession>
<proteinExistence type="predicted"/>
<organism evidence="1 2">
    <name type="scientific">Talaromyces pinophilus</name>
    <name type="common">Penicillium pinophilum</name>
    <dbReference type="NCBI Taxonomy" id="128442"/>
    <lineage>
        <taxon>Eukaryota</taxon>
        <taxon>Fungi</taxon>
        <taxon>Dikarya</taxon>
        <taxon>Ascomycota</taxon>
        <taxon>Pezizomycotina</taxon>
        <taxon>Eurotiomycetes</taxon>
        <taxon>Eurotiomycetidae</taxon>
        <taxon>Eurotiales</taxon>
        <taxon>Trichocomaceae</taxon>
        <taxon>Talaromyces</taxon>
        <taxon>Talaromyces sect. Talaromyces</taxon>
    </lineage>
</organism>